<comment type="similarity">
    <text evidence="5">Belongs to the copper transporter (Ctr) (TC 1.A.56) family. SLC31A subfamily.</text>
</comment>
<protein>
    <recommendedName>
        <fullName evidence="5">Copper transport protein</fullName>
    </recommendedName>
</protein>
<dbReference type="InterPro" id="IPR007274">
    <property type="entry name" value="Cop_transporter"/>
</dbReference>
<dbReference type="Ensembl" id="ENSTGUT00000036967.1">
    <property type="protein sequence ID" value="ENSTGUP00000032314.1"/>
    <property type="gene ID" value="ENSTGUG00000021093.1"/>
</dbReference>
<dbReference type="InParanoid" id="A0A674HBM0"/>
<organism evidence="6 7">
    <name type="scientific">Taeniopygia guttata</name>
    <name type="common">Zebra finch</name>
    <name type="synonym">Poephila guttata</name>
    <dbReference type="NCBI Taxonomy" id="59729"/>
    <lineage>
        <taxon>Eukaryota</taxon>
        <taxon>Metazoa</taxon>
        <taxon>Chordata</taxon>
        <taxon>Craniata</taxon>
        <taxon>Vertebrata</taxon>
        <taxon>Euteleostomi</taxon>
        <taxon>Archelosauria</taxon>
        <taxon>Archosauria</taxon>
        <taxon>Dinosauria</taxon>
        <taxon>Saurischia</taxon>
        <taxon>Theropoda</taxon>
        <taxon>Coelurosauria</taxon>
        <taxon>Aves</taxon>
        <taxon>Neognathae</taxon>
        <taxon>Neoaves</taxon>
        <taxon>Telluraves</taxon>
        <taxon>Australaves</taxon>
        <taxon>Passeriformes</taxon>
        <taxon>Passeroidea</taxon>
        <taxon>Estrildidae</taxon>
        <taxon>Estrildinae</taxon>
        <taxon>Taeniopygia</taxon>
    </lineage>
</organism>
<dbReference type="GO" id="GO:0005375">
    <property type="term" value="F:copper ion transmembrane transporter activity"/>
    <property type="evidence" value="ECO:0007669"/>
    <property type="project" value="UniProtKB-UniRule"/>
</dbReference>
<proteinExistence type="inferred from homology"/>
<keyword evidence="7" id="KW-1185">Reference proteome</keyword>
<dbReference type="PANTHER" id="PTHR12483">
    <property type="entry name" value="SOLUTE CARRIER FAMILY 31 COPPER TRANSPORTERS"/>
    <property type="match status" value="1"/>
</dbReference>
<sequence length="271" mass="29386">MQMTFYFSDTVVLLFDFWNVHSPTGMALSVLLILLLAVLYEAVKMGKAVLLRRALLALPRSLSQEALTEPQEGDSDPAQGRYHGTPCTLLWGLWPHGQHKGSRAGTTGPPCTLLPAQGWLCPCGQHTRGAGQVPRDPPAPSCGVCDPMASTQGSRAARRSCRLPGKGGVYSLGRWLQGQPSPSRCSGRCPGWWLEALVPHQEPLWVQEGAAGLGMGTRTNSVPTSLALAVPSFGAKPWIFPLEFNPRSFLRLLLLPALLILEQDFPLSCRL</sequence>
<reference evidence="6 7" key="1">
    <citation type="journal article" date="2010" name="Nature">
        <title>The genome of a songbird.</title>
        <authorList>
            <person name="Warren W.C."/>
            <person name="Clayton D.F."/>
            <person name="Ellegren H."/>
            <person name="Arnold A.P."/>
            <person name="Hillier L.W."/>
            <person name="Kunstner A."/>
            <person name="Searle S."/>
            <person name="White S."/>
            <person name="Vilella A.J."/>
            <person name="Fairley S."/>
            <person name="Heger A."/>
            <person name="Kong L."/>
            <person name="Ponting C.P."/>
            <person name="Jarvis E.D."/>
            <person name="Mello C.V."/>
            <person name="Minx P."/>
            <person name="Lovell P."/>
            <person name="Velho T.A."/>
            <person name="Ferris M."/>
            <person name="Balakrishnan C.N."/>
            <person name="Sinha S."/>
            <person name="Blatti C."/>
            <person name="London S.E."/>
            <person name="Li Y."/>
            <person name="Lin Y.C."/>
            <person name="George J."/>
            <person name="Sweedler J."/>
            <person name="Southey B."/>
            <person name="Gunaratne P."/>
            <person name="Watson M."/>
            <person name="Nam K."/>
            <person name="Backstrom N."/>
            <person name="Smeds L."/>
            <person name="Nabholz B."/>
            <person name="Itoh Y."/>
            <person name="Whitney O."/>
            <person name="Pfenning A.R."/>
            <person name="Howard J."/>
            <person name="Volker M."/>
            <person name="Skinner B.M."/>
            <person name="Griffin D.K."/>
            <person name="Ye L."/>
            <person name="McLaren W.M."/>
            <person name="Flicek P."/>
            <person name="Quesada V."/>
            <person name="Velasco G."/>
            <person name="Lopez-Otin C."/>
            <person name="Puente X.S."/>
            <person name="Olender T."/>
            <person name="Lancet D."/>
            <person name="Smit A.F."/>
            <person name="Hubley R."/>
            <person name="Konkel M.K."/>
            <person name="Walker J.A."/>
            <person name="Batzer M.A."/>
            <person name="Gu W."/>
            <person name="Pollock D.D."/>
            <person name="Chen L."/>
            <person name="Cheng Z."/>
            <person name="Eichler E.E."/>
            <person name="Stapley J."/>
            <person name="Slate J."/>
            <person name="Ekblom R."/>
            <person name="Birkhead T."/>
            <person name="Burke T."/>
            <person name="Burt D."/>
            <person name="Scharff C."/>
            <person name="Adam I."/>
            <person name="Richard H."/>
            <person name="Sultan M."/>
            <person name="Soldatov A."/>
            <person name="Lehrach H."/>
            <person name="Edwards S.V."/>
            <person name="Yang S.P."/>
            <person name="Li X."/>
            <person name="Graves T."/>
            <person name="Fulton L."/>
            <person name="Nelson J."/>
            <person name="Chinwalla A."/>
            <person name="Hou S."/>
            <person name="Mardis E.R."/>
            <person name="Wilson R.K."/>
        </authorList>
    </citation>
    <scope>NUCLEOTIDE SEQUENCE [LARGE SCALE GENOMIC DNA]</scope>
</reference>
<dbReference type="AlphaFoldDB" id="A0A674HBM0"/>
<reference evidence="6" key="3">
    <citation type="submission" date="2025-09" db="UniProtKB">
        <authorList>
            <consortium name="Ensembl"/>
        </authorList>
    </citation>
    <scope>IDENTIFICATION</scope>
</reference>
<reference evidence="6" key="2">
    <citation type="submission" date="2025-08" db="UniProtKB">
        <authorList>
            <consortium name="Ensembl"/>
        </authorList>
    </citation>
    <scope>IDENTIFICATION</scope>
</reference>
<evidence type="ECO:0000313" key="6">
    <source>
        <dbReference type="Ensembl" id="ENSTGUP00000032314.1"/>
    </source>
</evidence>
<keyword evidence="5" id="KW-0187">Copper transport</keyword>
<gene>
    <name evidence="6" type="primary">SLC31A2</name>
</gene>
<dbReference type="Pfam" id="PF04145">
    <property type="entry name" value="Ctr"/>
    <property type="match status" value="1"/>
</dbReference>
<dbReference type="GO" id="GO:0031902">
    <property type="term" value="C:late endosome membrane"/>
    <property type="evidence" value="ECO:0007669"/>
    <property type="project" value="UniProtKB-SubCell"/>
</dbReference>
<dbReference type="GeneTree" id="ENSGT00940000159996"/>
<evidence type="ECO:0000256" key="5">
    <source>
        <dbReference type="RuleBase" id="RU367022"/>
    </source>
</evidence>
<evidence type="ECO:0000256" key="3">
    <source>
        <dbReference type="ARBA" id="ARBA00022989"/>
    </source>
</evidence>
<evidence type="ECO:0000256" key="4">
    <source>
        <dbReference type="ARBA" id="ARBA00023136"/>
    </source>
</evidence>
<keyword evidence="2 5" id="KW-0812">Transmembrane</keyword>
<evidence type="ECO:0000256" key="1">
    <source>
        <dbReference type="ARBA" id="ARBA00004107"/>
    </source>
</evidence>
<keyword evidence="5" id="KW-0406">Ion transport</keyword>
<keyword evidence="4 5" id="KW-0472">Membrane</keyword>
<evidence type="ECO:0000313" key="7">
    <source>
        <dbReference type="Proteomes" id="UP000007754"/>
    </source>
</evidence>
<accession>A0A674HBM0</accession>
<name>A0A674HBM0_TAEGU</name>
<comment type="subcellular location">
    <subcellularLocation>
        <location evidence="1">Late endosome membrane</location>
        <topology evidence="1">Multi-pass membrane protein</topology>
    </subcellularLocation>
    <subcellularLocation>
        <location evidence="5">Membrane</location>
        <topology evidence="5">Multi-pass membrane protein</topology>
    </subcellularLocation>
</comment>
<dbReference type="Proteomes" id="UP000007754">
    <property type="component" value="Chromosome 17"/>
</dbReference>
<evidence type="ECO:0000256" key="2">
    <source>
        <dbReference type="ARBA" id="ARBA00022692"/>
    </source>
</evidence>
<keyword evidence="3 5" id="KW-1133">Transmembrane helix</keyword>
<feature type="transmembrane region" description="Helical" evidence="5">
    <location>
        <begin position="20"/>
        <end position="43"/>
    </location>
</feature>
<keyword evidence="5" id="KW-0186">Copper</keyword>
<dbReference type="PANTHER" id="PTHR12483:SF8">
    <property type="entry name" value="PROTEIN SLC31A2"/>
    <property type="match status" value="1"/>
</dbReference>
<keyword evidence="5" id="KW-0813">Transport</keyword>